<reference evidence="1 2" key="1">
    <citation type="submission" date="2023-01" db="EMBL/GenBank/DDBJ databases">
        <authorList>
            <person name="Kreplak J."/>
        </authorList>
    </citation>
    <scope>NUCLEOTIDE SEQUENCE [LARGE SCALE GENOMIC DNA]</scope>
</reference>
<evidence type="ECO:0000313" key="1">
    <source>
        <dbReference type="EMBL" id="CAI8593490.1"/>
    </source>
</evidence>
<accession>A0AAV0ZAQ7</accession>
<proteinExistence type="predicted"/>
<dbReference type="EMBL" id="OX451735">
    <property type="protein sequence ID" value="CAI8593490.1"/>
    <property type="molecule type" value="Genomic_DNA"/>
</dbReference>
<sequence length="115" mass="13644">MLTIKCLHVQSHHVENHVHYQRTPNLLLHLTCIRPPQKSHTKKTIIPIHLNLLPQNYTMHCIPFSSKSHHKHILKPTNSFLQSLIFHFTPYKAFRTINQKNSPFITFKIKPNQRK</sequence>
<dbReference type="AlphaFoldDB" id="A0AAV0ZAQ7"/>
<protein>
    <submittedName>
        <fullName evidence="1">Uncharacterized protein</fullName>
    </submittedName>
</protein>
<dbReference type="Proteomes" id="UP001157006">
    <property type="component" value="Chromosome 1S"/>
</dbReference>
<gene>
    <name evidence="1" type="ORF">VFH_I093880</name>
</gene>
<evidence type="ECO:0000313" key="2">
    <source>
        <dbReference type="Proteomes" id="UP001157006"/>
    </source>
</evidence>
<organism evidence="1 2">
    <name type="scientific">Vicia faba</name>
    <name type="common">Broad bean</name>
    <name type="synonym">Faba vulgaris</name>
    <dbReference type="NCBI Taxonomy" id="3906"/>
    <lineage>
        <taxon>Eukaryota</taxon>
        <taxon>Viridiplantae</taxon>
        <taxon>Streptophyta</taxon>
        <taxon>Embryophyta</taxon>
        <taxon>Tracheophyta</taxon>
        <taxon>Spermatophyta</taxon>
        <taxon>Magnoliopsida</taxon>
        <taxon>eudicotyledons</taxon>
        <taxon>Gunneridae</taxon>
        <taxon>Pentapetalae</taxon>
        <taxon>rosids</taxon>
        <taxon>fabids</taxon>
        <taxon>Fabales</taxon>
        <taxon>Fabaceae</taxon>
        <taxon>Papilionoideae</taxon>
        <taxon>50 kb inversion clade</taxon>
        <taxon>NPAAA clade</taxon>
        <taxon>Hologalegina</taxon>
        <taxon>IRL clade</taxon>
        <taxon>Fabeae</taxon>
        <taxon>Vicia</taxon>
    </lineage>
</organism>
<name>A0AAV0ZAQ7_VICFA</name>
<keyword evidence="2" id="KW-1185">Reference proteome</keyword>